<dbReference type="PANTHER" id="PTHR30425">
    <property type="entry name" value="PHOSPHATE TRANSPORT SYSTEM PERMEASE PROTEIN PST"/>
    <property type="match status" value="1"/>
</dbReference>
<dbReference type="Gene3D" id="1.10.3720.10">
    <property type="entry name" value="MetI-like"/>
    <property type="match status" value="1"/>
</dbReference>
<feature type="transmembrane region" description="Helical" evidence="8">
    <location>
        <begin position="212"/>
        <end position="234"/>
    </location>
</feature>
<feature type="transmembrane region" description="Helical" evidence="8">
    <location>
        <begin position="116"/>
        <end position="135"/>
    </location>
</feature>
<keyword evidence="3 8" id="KW-0813">Transport</keyword>
<dbReference type="CDD" id="cd06261">
    <property type="entry name" value="TM_PBP2"/>
    <property type="match status" value="1"/>
</dbReference>
<comment type="caution">
    <text evidence="11">The sequence shown here is derived from an EMBL/GenBank/DDBJ whole genome shotgun (WGS) entry which is preliminary data.</text>
</comment>
<dbReference type="InterPro" id="IPR051124">
    <property type="entry name" value="Phosphate_Transport_Permease"/>
</dbReference>
<feature type="transmembrane region" description="Helical" evidence="8">
    <location>
        <begin position="23"/>
        <end position="51"/>
    </location>
</feature>
<dbReference type="Proteomes" id="UP000645007">
    <property type="component" value="Unassembled WGS sequence"/>
</dbReference>
<sequence length="299" mass="32129">MDDLKKQLSQPSIESKQEWVGKLISYLAIILIGGLVVTILMFLTVKGIALFKDDGVSVWHFLTSTDWQPSHHYYGALPMIITSFSVTALSGIIALPLALVVAIAITEMLPRKAYQYLQPLIELLVGIPSVVYGYLGLTVIVPYLRQAFGGTGFGILAATSVLFLMILPTMTSMTIDSLQAVPQKYRQASSGLGATRWQTISRVIIPSAKSGILTAMVFGMARAFGEALAVQMVIGNTTIVPKSLMESSATLTSVLTTGIGNTVMGTASNNALWSLALILLVMSLAFNLLMRLVSKKGAR</sequence>
<dbReference type="RefSeq" id="WP_191910903.1">
    <property type="nucleotide sequence ID" value="NZ_JABUXR010000003.1"/>
</dbReference>
<keyword evidence="7 8" id="KW-0472">Membrane</keyword>
<keyword evidence="9" id="KW-0592">Phosphate transport</keyword>
<gene>
    <name evidence="11" type="primary">pstC</name>
    <name evidence="11" type="ORF">HUK45_02245</name>
</gene>
<keyword evidence="4 9" id="KW-1003">Cell membrane</keyword>
<feature type="transmembrane region" description="Helical" evidence="8">
    <location>
        <begin position="147"/>
        <end position="167"/>
    </location>
</feature>
<evidence type="ECO:0000313" key="12">
    <source>
        <dbReference type="Proteomes" id="UP000645007"/>
    </source>
</evidence>
<evidence type="ECO:0000256" key="3">
    <source>
        <dbReference type="ARBA" id="ARBA00022448"/>
    </source>
</evidence>
<dbReference type="SUPFAM" id="SSF161098">
    <property type="entry name" value="MetI-like"/>
    <property type="match status" value="1"/>
</dbReference>
<dbReference type="PANTHER" id="PTHR30425:SF2">
    <property type="entry name" value="ABC TRANSPORTER PERMEASE PROTEIN YQGH-RELATED"/>
    <property type="match status" value="1"/>
</dbReference>
<evidence type="ECO:0000256" key="8">
    <source>
        <dbReference type="RuleBase" id="RU363032"/>
    </source>
</evidence>
<feature type="domain" description="ABC transmembrane type-1" evidence="10">
    <location>
        <begin position="80"/>
        <end position="290"/>
    </location>
</feature>
<keyword evidence="12" id="KW-1185">Reference proteome</keyword>
<evidence type="ECO:0000256" key="2">
    <source>
        <dbReference type="ARBA" id="ARBA00007069"/>
    </source>
</evidence>
<evidence type="ECO:0000256" key="1">
    <source>
        <dbReference type="ARBA" id="ARBA00004651"/>
    </source>
</evidence>
<keyword evidence="5 8" id="KW-0812">Transmembrane</keyword>
<evidence type="ECO:0000256" key="9">
    <source>
        <dbReference type="RuleBase" id="RU363054"/>
    </source>
</evidence>
<proteinExistence type="inferred from homology"/>
<dbReference type="InterPro" id="IPR011864">
    <property type="entry name" value="Phosphate_PstC"/>
</dbReference>
<dbReference type="Pfam" id="PF00528">
    <property type="entry name" value="BPD_transp_1"/>
    <property type="match status" value="1"/>
</dbReference>
<evidence type="ECO:0000313" key="11">
    <source>
        <dbReference type="EMBL" id="MBD8085093.1"/>
    </source>
</evidence>
<name>A0ABR8ZJZ0_9LACO</name>
<comment type="similarity">
    <text evidence="2 9">Belongs to the binding-protein-dependent transport system permease family. CysTW subfamily.</text>
</comment>
<dbReference type="PROSITE" id="PS50928">
    <property type="entry name" value="ABC_TM1"/>
    <property type="match status" value="1"/>
</dbReference>
<evidence type="ECO:0000256" key="5">
    <source>
        <dbReference type="ARBA" id="ARBA00022692"/>
    </source>
</evidence>
<protein>
    <recommendedName>
        <fullName evidence="9">Phosphate transport system permease protein</fullName>
    </recommendedName>
</protein>
<evidence type="ECO:0000256" key="4">
    <source>
        <dbReference type="ARBA" id="ARBA00022475"/>
    </source>
</evidence>
<evidence type="ECO:0000256" key="6">
    <source>
        <dbReference type="ARBA" id="ARBA00022989"/>
    </source>
</evidence>
<feature type="transmembrane region" description="Helical" evidence="8">
    <location>
        <begin position="271"/>
        <end position="290"/>
    </location>
</feature>
<comment type="function">
    <text evidence="9">Part of the binding-protein-dependent transport system for phosphate; probably responsible for the translocation of the substrate across the membrane.</text>
</comment>
<feature type="transmembrane region" description="Helical" evidence="8">
    <location>
        <begin position="71"/>
        <end position="104"/>
    </location>
</feature>
<dbReference type="NCBIfam" id="TIGR02138">
    <property type="entry name" value="phosphate_pstC"/>
    <property type="match status" value="1"/>
</dbReference>
<keyword evidence="6 8" id="KW-1133">Transmembrane helix</keyword>
<accession>A0ABR8ZJZ0</accession>
<dbReference type="InterPro" id="IPR035906">
    <property type="entry name" value="MetI-like_sf"/>
</dbReference>
<comment type="subcellular location">
    <subcellularLocation>
        <location evidence="1 8">Cell membrane</location>
        <topology evidence="1 8">Multi-pass membrane protein</topology>
    </subcellularLocation>
</comment>
<reference evidence="11 12" key="1">
    <citation type="submission" date="2020-06" db="EMBL/GenBank/DDBJ databases">
        <title>Limosilactobacillus sp. nov.</title>
        <authorList>
            <person name="Ksiezarek M."/>
            <person name="Goncalves Ribeiro T."/>
            <person name="Rocha J."/>
            <person name="Grosso F."/>
            <person name="Peixe L."/>
        </authorList>
    </citation>
    <scope>NUCLEOTIDE SEQUENCE [LARGE SCALE GENOMIC DNA]</scope>
    <source>
        <strain evidence="12">c9Ua_26_M</strain>
    </source>
</reference>
<evidence type="ECO:0000259" key="10">
    <source>
        <dbReference type="PROSITE" id="PS50928"/>
    </source>
</evidence>
<dbReference type="InterPro" id="IPR000515">
    <property type="entry name" value="MetI-like"/>
</dbReference>
<organism evidence="11 12">
    <name type="scientific">Limosilactobacillus urinaemulieris</name>
    <dbReference type="NCBI Taxonomy" id="2742600"/>
    <lineage>
        <taxon>Bacteria</taxon>
        <taxon>Bacillati</taxon>
        <taxon>Bacillota</taxon>
        <taxon>Bacilli</taxon>
        <taxon>Lactobacillales</taxon>
        <taxon>Lactobacillaceae</taxon>
        <taxon>Limosilactobacillus</taxon>
    </lineage>
</organism>
<evidence type="ECO:0000256" key="7">
    <source>
        <dbReference type="ARBA" id="ARBA00023136"/>
    </source>
</evidence>
<dbReference type="EMBL" id="JABUXR010000003">
    <property type="protein sequence ID" value="MBD8085093.1"/>
    <property type="molecule type" value="Genomic_DNA"/>
</dbReference>